<keyword evidence="3" id="KW-0716">Sensory transduction</keyword>
<protein>
    <recommendedName>
        <fullName evidence="12">Odorant receptor</fullName>
    </recommendedName>
</protein>
<evidence type="ECO:0000256" key="4">
    <source>
        <dbReference type="ARBA" id="ARBA00022692"/>
    </source>
</evidence>
<evidence type="ECO:0000256" key="1">
    <source>
        <dbReference type="ARBA" id="ARBA00004651"/>
    </source>
</evidence>
<dbReference type="InterPro" id="IPR004117">
    <property type="entry name" value="7tm6_olfct_rcpt"/>
</dbReference>
<comment type="subcellular location">
    <subcellularLocation>
        <location evidence="1">Cell membrane</location>
        <topology evidence="1">Multi-pass membrane protein</topology>
    </subcellularLocation>
</comment>
<evidence type="ECO:0000313" key="11">
    <source>
        <dbReference type="Proteomes" id="UP000410492"/>
    </source>
</evidence>
<keyword evidence="5" id="KW-0552">Olfaction</keyword>
<evidence type="ECO:0000256" key="6">
    <source>
        <dbReference type="ARBA" id="ARBA00022989"/>
    </source>
</evidence>
<dbReference type="GO" id="GO:0005886">
    <property type="term" value="C:plasma membrane"/>
    <property type="evidence" value="ECO:0007669"/>
    <property type="project" value="UniProtKB-SubCell"/>
</dbReference>
<dbReference type="Proteomes" id="UP000410492">
    <property type="component" value="Unassembled WGS sequence"/>
</dbReference>
<keyword evidence="8" id="KW-0675">Receptor</keyword>
<dbReference type="GO" id="GO:0007165">
    <property type="term" value="P:signal transduction"/>
    <property type="evidence" value="ECO:0007669"/>
    <property type="project" value="UniProtKB-KW"/>
</dbReference>
<evidence type="ECO:0000256" key="3">
    <source>
        <dbReference type="ARBA" id="ARBA00022606"/>
    </source>
</evidence>
<keyword evidence="2" id="KW-1003">Cell membrane</keyword>
<keyword evidence="4" id="KW-0812">Transmembrane</keyword>
<keyword evidence="9" id="KW-0807">Transducer</keyword>
<evidence type="ECO:0000256" key="2">
    <source>
        <dbReference type="ARBA" id="ARBA00022475"/>
    </source>
</evidence>
<name>A0A653BTS4_CALMS</name>
<evidence type="ECO:0000256" key="8">
    <source>
        <dbReference type="ARBA" id="ARBA00023170"/>
    </source>
</evidence>
<sequence>MFASYLMCMLIEQFLYCWHGNQLIYKSNNIFNSVYNIPWINCDVKCKKNLLQFMTQTKWPIVITARGFFKVNISVFISVLKSAYSYFTLLQTADVNADF</sequence>
<reference evidence="10 11" key="1">
    <citation type="submission" date="2019-01" db="EMBL/GenBank/DDBJ databases">
        <authorList>
            <person name="Sayadi A."/>
        </authorList>
    </citation>
    <scope>NUCLEOTIDE SEQUENCE [LARGE SCALE GENOMIC DNA]</scope>
</reference>
<keyword evidence="7" id="KW-0472">Membrane</keyword>
<dbReference type="PANTHER" id="PTHR21137:SF35">
    <property type="entry name" value="ODORANT RECEPTOR 19A-RELATED"/>
    <property type="match status" value="1"/>
</dbReference>
<dbReference type="EMBL" id="CAACVG010005140">
    <property type="protein sequence ID" value="VEN38979.1"/>
    <property type="molecule type" value="Genomic_DNA"/>
</dbReference>
<evidence type="ECO:0008006" key="12">
    <source>
        <dbReference type="Google" id="ProtNLM"/>
    </source>
</evidence>
<evidence type="ECO:0000313" key="10">
    <source>
        <dbReference type="EMBL" id="VEN38979.1"/>
    </source>
</evidence>
<dbReference type="GO" id="GO:0005549">
    <property type="term" value="F:odorant binding"/>
    <property type="evidence" value="ECO:0007669"/>
    <property type="project" value="InterPro"/>
</dbReference>
<dbReference type="GO" id="GO:0004984">
    <property type="term" value="F:olfactory receptor activity"/>
    <property type="evidence" value="ECO:0007669"/>
    <property type="project" value="InterPro"/>
</dbReference>
<evidence type="ECO:0000256" key="7">
    <source>
        <dbReference type="ARBA" id="ARBA00023136"/>
    </source>
</evidence>
<evidence type="ECO:0000256" key="5">
    <source>
        <dbReference type="ARBA" id="ARBA00022725"/>
    </source>
</evidence>
<dbReference type="AlphaFoldDB" id="A0A653BTS4"/>
<dbReference type="Pfam" id="PF02949">
    <property type="entry name" value="7tm_6"/>
    <property type="match status" value="1"/>
</dbReference>
<gene>
    <name evidence="10" type="ORF">CALMAC_LOCUS3682</name>
</gene>
<dbReference type="PANTHER" id="PTHR21137">
    <property type="entry name" value="ODORANT RECEPTOR"/>
    <property type="match status" value="1"/>
</dbReference>
<evidence type="ECO:0000256" key="9">
    <source>
        <dbReference type="ARBA" id="ARBA00023224"/>
    </source>
</evidence>
<keyword evidence="6" id="KW-1133">Transmembrane helix</keyword>
<keyword evidence="11" id="KW-1185">Reference proteome</keyword>
<organism evidence="10 11">
    <name type="scientific">Callosobruchus maculatus</name>
    <name type="common">Southern cowpea weevil</name>
    <name type="synonym">Pulse bruchid</name>
    <dbReference type="NCBI Taxonomy" id="64391"/>
    <lineage>
        <taxon>Eukaryota</taxon>
        <taxon>Metazoa</taxon>
        <taxon>Ecdysozoa</taxon>
        <taxon>Arthropoda</taxon>
        <taxon>Hexapoda</taxon>
        <taxon>Insecta</taxon>
        <taxon>Pterygota</taxon>
        <taxon>Neoptera</taxon>
        <taxon>Endopterygota</taxon>
        <taxon>Coleoptera</taxon>
        <taxon>Polyphaga</taxon>
        <taxon>Cucujiformia</taxon>
        <taxon>Chrysomeloidea</taxon>
        <taxon>Chrysomelidae</taxon>
        <taxon>Bruchinae</taxon>
        <taxon>Bruchini</taxon>
        <taxon>Callosobruchus</taxon>
    </lineage>
</organism>
<accession>A0A653BTS4</accession>
<proteinExistence type="predicted"/>